<comment type="caution">
    <text evidence="2">The sequence shown here is derived from an EMBL/GenBank/DDBJ whole genome shotgun (WGS) entry which is preliminary data.</text>
</comment>
<protein>
    <submittedName>
        <fullName evidence="2">Uncharacterized protein</fullName>
    </submittedName>
</protein>
<sequence>MSHTAESEAEVLKEIQQYSFDCRLRMFQEVRRNLREHGHPADIESSENQRKKRRGERQATMTALGGVRKIIGILYTRVMDKIARG</sequence>
<accession>A0AAI9VBR1</accession>
<gene>
    <name evidence="2" type="ORF">CCUS01_16426</name>
</gene>
<reference evidence="2" key="1">
    <citation type="submission" date="2016-11" db="EMBL/GenBank/DDBJ databases">
        <title>The genome sequence of Colletotrichum cuscutae.</title>
        <authorList>
            <person name="Baroncelli R."/>
        </authorList>
    </citation>
    <scope>NUCLEOTIDE SEQUENCE</scope>
    <source>
        <strain evidence="2">IMI 304802</strain>
    </source>
</reference>
<keyword evidence="3" id="KW-1185">Reference proteome</keyword>
<name>A0AAI9VBR1_9PEZI</name>
<evidence type="ECO:0000256" key="1">
    <source>
        <dbReference type="SAM" id="MobiDB-lite"/>
    </source>
</evidence>
<dbReference type="EMBL" id="MPDP01000120">
    <property type="protein sequence ID" value="KAK1479045.1"/>
    <property type="molecule type" value="Genomic_DNA"/>
</dbReference>
<dbReference type="Proteomes" id="UP001239213">
    <property type="component" value="Unassembled WGS sequence"/>
</dbReference>
<evidence type="ECO:0000313" key="3">
    <source>
        <dbReference type="Proteomes" id="UP001239213"/>
    </source>
</evidence>
<dbReference type="AlphaFoldDB" id="A0AAI9VBR1"/>
<organism evidence="2 3">
    <name type="scientific">Colletotrichum cuscutae</name>
    <dbReference type="NCBI Taxonomy" id="1209917"/>
    <lineage>
        <taxon>Eukaryota</taxon>
        <taxon>Fungi</taxon>
        <taxon>Dikarya</taxon>
        <taxon>Ascomycota</taxon>
        <taxon>Pezizomycotina</taxon>
        <taxon>Sordariomycetes</taxon>
        <taxon>Hypocreomycetidae</taxon>
        <taxon>Glomerellales</taxon>
        <taxon>Glomerellaceae</taxon>
        <taxon>Colletotrichum</taxon>
        <taxon>Colletotrichum acutatum species complex</taxon>
    </lineage>
</organism>
<feature type="region of interest" description="Disordered" evidence="1">
    <location>
        <begin position="35"/>
        <end position="59"/>
    </location>
</feature>
<proteinExistence type="predicted"/>
<evidence type="ECO:0000313" key="2">
    <source>
        <dbReference type="EMBL" id="KAK1479045.1"/>
    </source>
</evidence>